<comment type="similarity">
    <text evidence="2">Belongs to the small leucine-rich proteoglycan (SLRP) family. SLRP class II subfamily.</text>
</comment>
<keyword evidence="10" id="KW-1015">Disulfide bond</keyword>
<dbReference type="GO" id="GO:0005615">
    <property type="term" value="C:extracellular space"/>
    <property type="evidence" value="ECO:0007669"/>
    <property type="project" value="TreeGrafter"/>
</dbReference>
<dbReference type="SUPFAM" id="SSF141571">
    <property type="entry name" value="Pentapeptide repeat-like"/>
    <property type="match status" value="1"/>
</dbReference>
<dbReference type="SMART" id="SM00013">
    <property type="entry name" value="LRRNT"/>
    <property type="match status" value="3"/>
</dbReference>
<dbReference type="Pfam" id="PF01462">
    <property type="entry name" value="LRRNT"/>
    <property type="match status" value="2"/>
</dbReference>
<evidence type="ECO:0000256" key="12">
    <source>
        <dbReference type="RuleBase" id="RU364097"/>
    </source>
</evidence>
<evidence type="ECO:0000313" key="15">
    <source>
        <dbReference type="EMBL" id="KAK1790312.1"/>
    </source>
</evidence>
<dbReference type="FunFam" id="3.80.10.10:FF:000073">
    <property type="entry name" value="Lumican"/>
    <property type="match status" value="1"/>
</dbReference>
<dbReference type="Pfam" id="PF00078">
    <property type="entry name" value="RVT_1"/>
    <property type="match status" value="1"/>
</dbReference>
<comment type="subcellular location">
    <subcellularLocation>
        <location evidence="1 12">Secreted</location>
        <location evidence="1 12">Extracellular space</location>
        <location evidence="1 12">Extracellular matrix</location>
    </subcellularLocation>
</comment>
<dbReference type="SUPFAM" id="SSF56672">
    <property type="entry name" value="DNA/RNA polymerases"/>
    <property type="match status" value="1"/>
</dbReference>
<feature type="region of interest" description="Disordered" evidence="13">
    <location>
        <begin position="113"/>
        <end position="179"/>
    </location>
</feature>
<dbReference type="GO" id="GO:0008168">
    <property type="term" value="F:methyltransferase activity"/>
    <property type="evidence" value="ECO:0007669"/>
    <property type="project" value="InterPro"/>
</dbReference>
<evidence type="ECO:0000256" key="13">
    <source>
        <dbReference type="SAM" id="MobiDB-lite"/>
    </source>
</evidence>
<evidence type="ECO:0000256" key="6">
    <source>
        <dbReference type="ARBA" id="ARBA00022614"/>
    </source>
</evidence>
<keyword evidence="4 12" id="KW-0964">Secreted</keyword>
<dbReference type="InterPro" id="IPR050333">
    <property type="entry name" value="SLRP"/>
</dbReference>
<evidence type="ECO:0000256" key="3">
    <source>
        <dbReference type="ARBA" id="ARBA00021503"/>
    </source>
</evidence>
<dbReference type="SMART" id="SM00369">
    <property type="entry name" value="LRR_TYP"/>
    <property type="match status" value="23"/>
</dbReference>
<gene>
    <name evidence="15" type="ORF">P4O66_014226</name>
</gene>
<feature type="domain" description="Reverse transcriptase" evidence="14">
    <location>
        <begin position="673"/>
        <end position="1005"/>
    </location>
</feature>
<evidence type="ECO:0000256" key="5">
    <source>
        <dbReference type="ARBA" id="ARBA00022530"/>
    </source>
</evidence>
<evidence type="ECO:0000256" key="11">
    <source>
        <dbReference type="ARBA" id="ARBA00023180"/>
    </source>
</evidence>
<dbReference type="PROSITE" id="PS50878">
    <property type="entry name" value="RT_POL"/>
    <property type="match status" value="1"/>
</dbReference>
<dbReference type="GO" id="GO:0016706">
    <property type="term" value="F:2-oxoglutarate-dependent dioxygenase activity"/>
    <property type="evidence" value="ECO:0007669"/>
    <property type="project" value="InterPro"/>
</dbReference>
<dbReference type="EMBL" id="JAROKS010000021">
    <property type="protein sequence ID" value="KAK1790312.1"/>
    <property type="molecule type" value="Genomic_DNA"/>
</dbReference>
<dbReference type="SMART" id="SM00364">
    <property type="entry name" value="LRR_BAC"/>
    <property type="match status" value="14"/>
</dbReference>
<dbReference type="PANTHER" id="PTHR45712:SF14">
    <property type="entry name" value="DECORIN"/>
    <property type="match status" value="1"/>
</dbReference>
<comment type="similarity">
    <text evidence="12">Belongs to the small leucine-rich proteoglycan (SLRP) family. SLRP class I subfamily.</text>
</comment>
<comment type="caution">
    <text evidence="15">The sequence shown here is derived from an EMBL/GenBank/DDBJ whole genome shotgun (WGS) entry which is preliminary data.</text>
</comment>
<reference evidence="15" key="1">
    <citation type="submission" date="2023-03" db="EMBL/GenBank/DDBJ databases">
        <title>Electrophorus voltai genome.</title>
        <authorList>
            <person name="Bian C."/>
        </authorList>
    </citation>
    <scope>NUCLEOTIDE SEQUENCE</scope>
    <source>
        <strain evidence="15">CB-2022</strain>
        <tissue evidence="15">Muscle</tissue>
    </source>
</reference>
<dbReference type="Proteomes" id="UP001239994">
    <property type="component" value="Unassembled WGS sequence"/>
</dbReference>
<comment type="subunit">
    <text evidence="12">Binds to type I and type II collagen, fibronectin and TGF-beta. Forms a ternary complex with MFAP2 and ELN.</text>
</comment>
<evidence type="ECO:0000256" key="10">
    <source>
        <dbReference type="ARBA" id="ARBA00023157"/>
    </source>
</evidence>
<evidence type="ECO:0000259" key="14">
    <source>
        <dbReference type="PROSITE" id="PS50878"/>
    </source>
</evidence>
<keyword evidence="8" id="KW-0677">Repeat</keyword>
<organism evidence="15 16">
    <name type="scientific">Electrophorus voltai</name>
    <dbReference type="NCBI Taxonomy" id="2609070"/>
    <lineage>
        <taxon>Eukaryota</taxon>
        <taxon>Metazoa</taxon>
        <taxon>Chordata</taxon>
        <taxon>Craniata</taxon>
        <taxon>Vertebrata</taxon>
        <taxon>Euteleostomi</taxon>
        <taxon>Actinopterygii</taxon>
        <taxon>Neopterygii</taxon>
        <taxon>Teleostei</taxon>
        <taxon>Ostariophysi</taxon>
        <taxon>Gymnotiformes</taxon>
        <taxon>Gymnotoidei</taxon>
        <taxon>Gymnotidae</taxon>
        <taxon>Electrophorus</taxon>
    </lineage>
</organism>
<dbReference type="InterPro" id="IPR043502">
    <property type="entry name" value="DNA/RNA_pol_sf"/>
</dbReference>
<keyword evidence="7" id="KW-0732">Signal</keyword>
<dbReference type="SMART" id="SM00365">
    <property type="entry name" value="LRR_SD22"/>
    <property type="match status" value="9"/>
</dbReference>
<dbReference type="InterPro" id="IPR015095">
    <property type="entry name" value="AlkB_hom8_N"/>
</dbReference>
<name>A0AAD8Z0G1_9TELE</name>
<keyword evidence="11" id="KW-0325">Glycoprotein</keyword>
<keyword evidence="6" id="KW-0433">Leucine-rich repeat</keyword>
<evidence type="ECO:0000256" key="9">
    <source>
        <dbReference type="ARBA" id="ARBA00022974"/>
    </source>
</evidence>
<feature type="compositionally biased region" description="Basic and acidic residues" evidence="13">
    <location>
        <begin position="130"/>
        <end position="178"/>
    </location>
</feature>
<dbReference type="SUPFAM" id="SSF52058">
    <property type="entry name" value="L domain-like"/>
    <property type="match status" value="3"/>
</dbReference>
<accession>A0AAD8Z0G1</accession>
<proteinExistence type="inferred from homology"/>
<feature type="region of interest" description="Disordered" evidence="13">
    <location>
        <begin position="1197"/>
        <end position="1225"/>
    </location>
</feature>
<sequence>MWWEAVCLDQRWIVVFMGVSSFQHCRYKMRSLILIFWIFAGTVERSVLQPSQNVSALQNVSVEGEFWAEPNSFHLRQHTVKDGEEEKSGPRTWVSATAVKNDGLHSERVMEKEERALREEVGWSVGQRGGSDEKNKWKRADDETDTERSQRVEDKTGDAEGGRETFNDPEKYSNESKEPAVVGSEDLYRSGPQTTVHQIHNQRTTPSWYVPLMSTTAQSPPVILQQYTVPAEQTTPLSGARANHPSPATNVTALTTNGTSAFLAQTESGSAKPRPEEKGHASLMPMAAKTGHTAARMPGSFRTEPHDGITEAMAVMKRDTVVKKHRGKEEKTKALNKGRKVKWLKQGKDSPSMTMAPFFPYFKDNYCPPVCVCYGRVVQCSDKNLDKIPYGIPYNSRYILLMNNQIDGIAVGLLPEYLSMEFLVLTNNRLTDGSIKGTFEGIPNLKRLHLERNVLQSVPADLPSSLEELRLDGNRVEVMTEAAWAHCPGLLILSLSNNSLGSGSSPLPAGVLSRLGSLRTLSLSHNRLTSVPLHLPLSLQELYLRGNLIQRFQGGVFQGKAELQVLDLSANRLTNKGLDKTALINATHLESLNLEGNFFRQIPQHLPRSLKTLNLEGNSISTVSKAALLSLPHLEHLGLAHNKIARVSPGSFRMLPLLHQLDLSHNALRQVPRQLPPWLVSITLTHNKIRTVPRDAFCWAGHTEAPYSQLARVELENNLVDMGKLDSQAFSCLRGSQPVPHLADRPEHVSDIVGRRDASETLGQPSDEKKWKRIHSVPQQSPQHYHHRCRNLSNLTDSQRFTPSHIVVAGGLWNCQSAVQKAESISALASLRSSHFLALTETRITPENSATPSLLPCPLPFHFPILRLCRGGGTDRPQSVRVGNCASSTLTLSTGAPQGCVLSPLLYSLYTYDCTATSSSTIIVKFADDTIVMGLISDNDERAYLEEIKHLENWCQENNLLLNVSKTKELIVDCSKKQERHYQPVRISGTTVERVDSFRYLGVHISQDLSWSRHTNSLAKKARQRLYHLRRLRDFRLPSKVLRNFYTCTIESILTGNITVWFGNSTKQDRQALQRVVRSAERITHMELPDLQTIYYKRCQTKPRRIVKDPTHPNNRLFSLLRFLLCNMKDLALSLAGSYPGVVQSLVTSKLDYCNLLVFLQESSNLYTFSRMQQHDWSSIFRSSHVTPLLHSLHWVPQKAARKKSQHTERRSTRPKKNWNGLGSSGAGTGTGGDLVEQELAQLLHAQDQNGEGQILRSRARVWTWELDKSGEDITKIWSSRSWFMQCLAKRRLVYQVTDNMRLACLILLLVSVCWALPFYQSGFLDFMMEDEPGSAMFPDLTPPEGPVLPRMPLEPVCPFRCQCHLRVVQCSDLRLENVPENIPNDATLLDLQNNKIREIRENDFKGLRGLHALILVNNKITTIHTKAFAPLVNLERLYLSKNLLKDVPPNMPKSLQELRIHENKITKIKKATFTGLPNILVMELGSNPLAGSAVDGGAFADLKRVSYIRIADTNITSIPKGLPSSLSELHLDGNKITKVTAESLKGLKNLAKLGLSHNEISVVENGSLAKVPHLRELHLDNNALTIVPTGLPEHKYIQVIYLHANKIGTVGTEDFCPPSYNTKKAMYSGISLFSNPVPYWEVQPITFRCVFDRSAIQLGNYRKKPRRQRAALGVGRPDVGLGPGAHRLMPEACWYRRTVEESDLCECAVEQSDLCECAVKESDLCECAVEESDLCECAEEQSDLLEQSDLCQCAVEQSDLCDCAVEQSDLCDCAVKESDLCECAVEQSDPCECAVEESDLCKCAVEQSDPSMFPLSSLLLASLLGLGICQYDYDYPPEPPYAVMSVPNCVPECYCPLPTAMYCDDRKLKYVPIIPMGIKYLYLQNNLIEEIKAGVFDNVTDLRWLVIDNNNITSDKIQAGTIDKLTSLEKLLFSYNKLTKPPGPLSKSMEELRLTGNQLTSFPSGTLAGMQNLTMLYLAKNQLTTESIAGAFKGLKSLLLLDISENKLKKLPAGVPSSLLMLYADNNDIEGVPAGYLAKLPELQYLRVSHNKLVDSGIPAGVFNISSLLELDLSFNKLKSIPEISDSLEHLYLQVNEIDKFDLTSICKFTSPMNYSKLKTLRLDGNLVTHRSMPDDTSNCLRMASEIIFE</sequence>
<dbReference type="InterPro" id="IPR003591">
    <property type="entry name" value="Leu-rich_rpt_typical-subtyp"/>
</dbReference>
<evidence type="ECO:0000256" key="1">
    <source>
        <dbReference type="ARBA" id="ARBA00004498"/>
    </source>
</evidence>
<dbReference type="InterPro" id="IPR000372">
    <property type="entry name" value="LRRNT"/>
</dbReference>
<evidence type="ECO:0000313" key="16">
    <source>
        <dbReference type="Proteomes" id="UP001239994"/>
    </source>
</evidence>
<evidence type="ECO:0000256" key="2">
    <source>
        <dbReference type="ARBA" id="ARBA00005818"/>
    </source>
</evidence>
<comment type="function">
    <text evidence="12">May affect the rate of fibrils formation.</text>
</comment>
<dbReference type="PROSITE" id="PS51450">
    <property type="entry name" value="LRR"/>
    <property type="match status" value="4"/>
</dbReference>
<evidence type="ECO:0000256" key="4">
    <source>
        <dbReference type="ARBA" id="ARBA00022525"/>
    </source>
</evidence>
<evidence type="ECO:0000256" key="7">
    <source>
        <dbReference type="ARBA" id="ARBA00022729"/>
    </source>
</evidence>
<keyword evidence="16" id="KW-1185">Reference proteome</keyword>
<evidence type="ECO:0000256" key="8">
    <source>
        <dbReference type="ARBA" id="ARBA00022737"/>
    </source>
</evidence>
<keyword evidence="9" id="KW-0654">Proteoglycan</keyword>
<keyword evidence="5 12" id="KW-0272">Extracellular matrix</keyword>
<dbReference type="Pfam" id="PF13855">
    <property type="entry name" value="LRR_8"/>
    <property type="match status" value="8"/>
</dbReference>
<dbReference type="Pfam" id="PF09004">
    <property type="entry name" value="ALKBH8_N"/>
    <property type="match status" value="1"/>
</dbReference>
<dbReference type="PANTHER" id="PTHR45712">
    <property type="entry name" value="AGAP008170-PA"/>
    <property type="match status" value="1"/>
</dbReference>
<dbReference type="InterPro" id="IPR000477">
    <property type="entry name" value="RT_dom"/>
</dbReference>
<protein>
    <recommendedName>
        <fullName evidence="3 12">Decorin</fullName>
    </recommendedName>
    <alternativeName>
        <fullName evidence="12">Bone proteoglycan II</fullName>
    </alternativeName>
</protein>
<dbReference type="Gene3D" id="3.80.10.10">
    <property type="entry name" value="Ribonuclease Inhibitor"/>
    <property type="match status" value="5"/>
</dbReference>
<dbReference type="InterPro" id="IPR032675">
    <property type="entry name" value="LRR_dom_sf"/>
</dbReference>
<dbReference type="InterPro" id="IPR001611">
    <property type="entry name" value="Leu-rich_rpt"/>
</dbReference>
<dbReference type="FunFam" id="3.80.10.10:FF:000770">
    <property type="entry name" value="Uncharacterized protein"/>
    <property type="match status" value="1"/>
</dbReference>